<keyword evidence="1" id="KW-0732">Signal</keyword>
<sequence length="948" mass="101331">MFGMKLPQWRTALLGLLGASSLVACGQNTPSPSPAPSAEVAVEDDLNSQATATIGLTGVYYNNADFTGTTVTKVDATINKSWGTGRPVTGIDPSTYSVRWTGQLTAANSEIYTFFLTSSGSVQLFVNGQILVNDQSEHASRTATATLQLVAGEKYDIRLDYLRDKSSSGAVKLEWQSAKQIRQIVPERNLFNTGLNSDRAIALLNNDVQLKSYKIALDPNMITGQLDGSGYGLFGRELSGRNFISATFDFKTNTVKNIIEYMVGVDQKVIIKNLKSGRQVDLGLYLQYMNELGESTLPQRQLLLRRIAPVFFDDPHVIEVMTSSAQGLGVQSLRGRCEACAGDIEKFITSASEFSARKAYEIYGSVKGMPGMSVLSWMGKIGGQAWNAIGPRSRDADAAAAHAKAVYDCTKKNCPPVAEQVTLTPQPLRLKVKQHGTATLTFSNRASAQIDLDYTVTVSGNGGFLTRLTTSGAGSVAAGQAGSETIDVECLSLTTQGTLTATLQNSVTGVISTASVQVTCEGNTLISDVPGIAIQAPVGQTASGSITFGNIGDQLLTVYATSTDGLTVTPTTTQDVQPQQEGNITVSYPCTAPLKDVPFTVSLVSNASNKPSPYVVPVQVTCILGNPKLQAPDQLTISAPVGQTASGSFEISNVGDPGSVLNYTLTPSGGLSVSPQSGSLQKDEVSTTSLSYLCSTVGTNSLDLWVNTQNTSDAKLIKVSVECKEEAPKPLRFTNPAPLYGGYLLQAPPAAGQIHLTNDNNIAMQVSLNNANYIQAYGGIFKITSPLTFSIAPKGSTSIKFDALCPQLLWGNDGVRQDSLDVTYTINGTSSKMNLPLEVFCIYPGSAMAVHEVVWVSTYTFDGYAYGGHYTPAYDKGLGISGRVPEYITTREHAIAWVKGQLQAGNSVKASEWYNNCPNYPNSVDTLPCALNDWHDYLNFYKSKHNLP</sequence>
<reference evidence="4" key="1">
    <citation type="journal article" date="2019" name="Int. J. Syst. Evol. Microbiol.">
        <title>The Global Catalogue of Microorganisms (GCM) 10K type strain sequencing project: providing services to taxonomists for standard genome sequencing and annotation.</title>
        <authorList>
            <consortium name="The Broad Institute Genomics Platform"/>
            <consortium name="The Broad Institute Genome Sequencing Center for Infectious Disease"/>
            <person name="Wu L."/>
            <person name="Ma J."/>
        </authorList>
    </citation>
    <scope>NUCLEOTIDE SEQUENCE [LARGE SCALE GENOMIC DNA]</scope>
    <source>
        <strain evidence="4">CCUG 63830</strain>
    </source>
</reference>
<proteinExistence type="predicted"/>
<dbReference type="PROSITE" id="PS51820">
    <property type="entry name" value="PA14"/>
    <property type="match status" value="1"/>
</dbReference>
<evidence type="ECO:0000313" key="3">
    <source>
        <dbReference type="EMBL" id="MFC6659474.1"/>
    </source>
</evidence>
<evidence type="ECO:0000256" key="1">
    <source>
        <dbReference type="SAM" id="SignalP"/>
    </source>
</evidence>
<feature type="domain" description="PA14" evidence="2">
    <location>
        <begin position="51"/>
        <end position="189"/>
    </location>
</feature>
<organism evidence="3 4">
    <name type="scientific">Deinococcus multiflagellatus</name>
    <dbReference type="NCBI Taxonomy" id="1656887"/>
    <lineage>
        <taxon>Bacteria</taxon>
        <taxon>Thermotogati</taxon>
        <taxon>Deinococcota</taxon>
        <taxon>Deinococci</taxon>
        <taxon>Deinococcales</taxon>
        <taxon>Deinococcaceae</taxon>
        <taxon>Deinococcus</taxon>
    </lineage>
</organism>
<dbReference type="Gene3D" id="3.90.182.10">
    <property type="entry name" value="Toxin - Anthrax Protective Antigen,domain 1"/>
    <property type="match status" value="1"/>
</dbReference>
<accession>A0ABW1ZGF2</accession>
<feature type="chain" id="PRO_5045575078" evidence="1">
    <location>
        <begin position="27"/>
        <end position="948"/>
    </location>
</feature>
<evidence type="ECO:0000259" key="2">
    <source>
        <dbReference type="PROSITE" id="PS51820"/>
    </source>
</evidence>
<keyword evidence="4" id="KW-1185">Reference proteome</keyword>
<name>A0ABW1ZGF2_9DEIO</name>
<dbReference type="EMBL" id="JBHSWB010000001">
    <property type="protein sequence ID" value="MFC6659474.1"/>
    <property type="molecule type" value="Genomic_DNA"/>
</dbReference>
<dbReference type="Gene3D" id="2.60.40.10">
    <property type="entry name" value="Immunoglobulins"/>
    <property type="match status" value="2"/>
</dbReference>
<dbReference type="SUPFAM" id="SSF56988">
    <property type="entry name" value="Anthrax protective antigen"/>
    <property type="match status" value="1"/>
</dbReference>
<dbReference type="Proteomes" id="UP001596317">
    <property type="component" value="Unassembled WGS sequence"/>
</dbReference>
<comment type="caution">
    <text evidence="3">The sequence shown here is derived from an EMBL/GenBank/DDBJ whole genome shotgun (WGS) entry which is preliminary data.</text>
</comment>
<protein>
    <submittedName>
        <fullName evidence="3">PA14 domain-containing protein</fullName>
    </submittedName>
</protein>
<dbReference type="InterPro" id="IPR011658">
    <property type="entry name" value="PA14_dom"/>
</dbReference>
<dbReference type="PROSITE" id="PS51257">
    <property type="entry name" value="PROKAR_LIPOPROTEIN"/>
    <property type="match status" value="1"/>
</dbReference>
<dbReference type="InterPro" id="IPR013783">
    <property type="entry name" value="Ig-like_fold"/>
</dbReference>
<gene>
    <name evidence="3" type="ORF">ACFP90_03115</name>
</gene>
<dbReference type="SMART" id="SM00758">
    <property type="entry name" value="PA14"/>
    <property type="match status" value="1"/>
</dbReference>
<dbReference type="InterPro" id="IPR037524">
    <property type="entry name" value="PA14/GLEYA"/>
</dbReference>
<feature type="signal peptide" evidence="1">
    <location>
        <begin position="1"/>
        <end position="26"/>
    </location>
</feature>
<dbReference type="RefSeq" id="WP_224604210.1">
    <property type="nucleotide sequence ID" value="NZ_JAIQXV010000001.1"/>
</dbReference>
<evidence type="ECO:0000313" key="4">
    <source>
        <dbReference type="Proteomes" id="UP001596317"/>
    </source>
</evidence>
<dbReference type="Pfam" id="PF07691">
    <property type="entry name" value="PA14"/>
    <property type="match status" value="1"/>
</dbReference>